<feature type="active site" description="Proton acceptor" evidence="4">
    <location>
        <position position="16"/>
    </location>
</feature>
<dbReference type="SUPFAM" id="SSF49899">
    <property type="entry name" value="Concanavalin A-like lectins/glucanases"/>
    <property type="match status" value="1"/>
</dbReference>
<evidence type="ECO:0000256" key="2">
    <source>
        <dbReference type="ARBA" id="ARBA00022801"/>
    </source>
</evidence>
<reference evidence="8 9" key="1">
    <citation type="journal article" date="2010" name="J. Bacteriol.">
        <title>Genome sequence of Lentisphaera araneosa HTCC2155T, the type species of the order Lentisphaerales in the phylum Lentisphaerae.</title>
        <authorList>
            <person name="Thrash J.C."/>
            <person name="Cho J.C."/>
            <person name="Vergin K.L."/>
            <person name="Morris R.M."/>
            <person name="Giovannoni S.J."/>
        </authorList>
    </citation>
    <scope>NUCLEOTIDE SEQUENCE [LARGE SCALE GENOMIC DNA]</scope>
    <source>
        <strain evidence="8 9">HTCC2155</strain>
    </source>
</reference>
<keyword evidence="2 6" id="KW-0378">Hydrolase</keyword>
<evidence type="ECO:0000256" key="6">
    <source>
        <dbReference type="RuleBase" id="RU361187"/>
    </source>
</evidence>
<evidence type="ECO:0000256" key="5">
    <source>
        <dbReference type="PIRSR" id="PIRSR606710-2"/>
    </source>
</evidence>
<feature type="site" description="Important for catalytic activity, responsible for pKa modulation of the active site Glu and correct orientation of both the proton donor and substrate" evidence="5">
    <location>
        <position position="122"/>
    </location>
</feature>
<dbReference type="SUPFAM" id="SSF75005">
    <property type="entry name" value="Arabinanase/levansucrase/invertase"/>
    <property type="match status" value="1"/>
</dbReference>
<dbReference type="RefSeq" id="WP_007277640.1">
    <property type="nucleotide sequence ID" value="NZ_ABCK01000004.1"/>
</dbReference>
<keyword evidence="9" id="KW-1185">Reference proteome</keyword>
<dbReference type="OrthoDB" id="9801455at2"/>
<feature type="active site" description="Proton donor" evidence="4">
    <location>
        <position position="178"/>
    </location>
</feature>
<dbReference type="InterPro" id="IPR051795">
    <property type="entry name" value="Glycosyl_Hydrlase_43"/>
</dbReference>
<dbReference type="Pfam" id="PF17851">
    <property type="entry name" value="GH43_C2"/>
    <property type="match status" value="1"/>
</dbReference>
<dbReference type="Pfam" id="PF04616">
    <property type="entry name" value="Glyco_hydro_43"/>
    <property type="match status" value="1"/>
</dbReference>
<dbReference type="Gene3D" id="2.115.10.20">
    <property type="entry name" value="Glycosyl hydrolase domain, family 43"/>
    <property type="match status" value="1"/>
</dbReference>
<sequence length="531" mass="59689">MITKYKNPILPGFYPDPSACRVGDTFYMVTSSFEYFPAVPIFKSKNLIDWEQIGHCLSRKSQLDLIGCKASGGIYAPTIRYHQGLFYMVTTDTTGIGNFYVSAKDPAGEWSEPIKVAQGGIDPSLFWDDDGKCYFASNHLHWADQQGAWIREMNPKTGELLGDGPTFMWGGTGGKYPEAPHIYKRNDFYYLVMAEGGTELTHAVTMARSNNIYGPYEACPNNPILSHRGSAEPIQSTGHAEFFEDQNGQWWMVCLAVRHGQYPLVHHLGRESYLAPVNWDGDWPLIEGDYLQLCMDVPQSLPAPHKEQNKFEFIDNFSTHELDLTWNFRRNPIPNSWSLESQGLRLKCSETTLDSSDQLSWVGRRQQHFDCLAETELSFAPKDKEEAGLTVGMNESHWHALSIHYKNNQRFITLKRAIGSIRFEVNSSPIPAAGKVKLRLTSDDIWYTFSAEVQGKTYELGQAEVRHIATEIAGGFTGAYIALYASSNGAESANTALFHNFCYKDISTRAHDDRGLISMVNPDIVADNLAL</sequence>
<gene>
    <name evidence="8" type="ORF">LNTAR_09339</name>
</gene>
<dbReference type="GO" id="GO:0004553">
    <property type="term" value="F:hydrolase activity, hydrolyzing O-glycosyl compounds"/>
    <property type="evidence" value="ECO:0007669"/>
    <property type="project" value="InterPro"/>
</dbReference>
<dbReference type="Gene3D" id="2.60.120.200">
    <property type="match status" value="1"/>
</dbReference>
<comment type="caution">
    <text evidence="8">The sequence shown here is derived from an EMBL/GenBank/DDBJ whole genome shotgun (WGS) entry which is preliminary data.</text>
</comment>
<dbReference type="Proteomes" id="UP000004947">
    <property type="component" value="Unassembled WGS sequence"/>
</dbReference>
<dbReference type="PANTHER" id="PTHR42812">
    <property type="entry name" value="BETA-XYLOSIDASE"/>
    <property type="match status" value="1"/>
</dbReference>
<keyword evidence="3 6" id="KW-0326">Glycosidase</keyword>
<feature type="domain" description="Beta-xylosidase C-terminal Concanavalin A-like" evidence="7">
    <location>
        <begin position="315"/>
        <end position="504"/>
    </location>
</feature>
<evidence type="ECO:0000256" key="1">
    <source>
        <dbReference type="ARBA" id="ARBA00009865"/>
    </source>
</evidence>
<dbReference type="PANTHER" id="PTHR42812:SF12">
    <property type="entry name" value="BETA-XYLOSIDASE-RELATED"/>
    <property type="match status" value="1"/>
</dbReference>
<name>A6DIA9_9BACT</name>
<dbReference type="CDD" id="cd18617">
    <property type="entry name" value="GH43_XynB-like"/>
    <property type="match status" value="1"/>
</dbReference>
<accession>A6DIA9</accession>
<dbReference type="InterPro" id="IPR013320">
    <property type="entry name" value="ConA-like_dom_sf"/>
</dbReference>
<protein>
    <submittedName>
        <fullName evidence="8">Arabinofuranosidase</fullName>
    </submittedName>
</protein>
<dbReference type="AlphaFoldDB" id="A6DIA9"/>
<dbReference type="eggNOG" id="COG3507">
    <property type="taxonomic scope" value="Bacteria"/>
</dbReference>
<evidence type="ECO:0000313" key="9">
    <source>
        <dbReference type="Proteomes" id="UP000004947"/>
    </source>
</evidence>
<evidence type="ECO:0000256" key="3">
    <source>
        <dbReference type="ARBA" id="ARBA00023295"/>
    </source>
</evidence>
<dbReference type="InterPro" id="IPR006710">
    <property type="entry name" value="Glyco_hydro_43"/>
</dbReference>
<proteinExistence type="inferred from homology"/>
<evidence type="ECO:0000256" key="4">
    <source>
        <dbReference type="PIRSR" id="PIRSR606710-1"/>
    </source>
</evidence>
<dbReference type="InterPro" id="IPR041542">
    <property type="entry name" value="GH43_C2"/>
</dbReference>
<dbReference type="EMBL" id="ABCK01000004">
    <property type="protein sequence ID" value="EDM28763.1"/>
    <property type="molecule type" value="Genomic_DNA"/>
</dbReference>
<organism evidence="8 9">
    <name type="scientific">Lentisphaera araneosa HTCC2155</name>
    <dbReference type="NCBI Taxonomy" id="313628"/>
    <lineage>
        <taxon>Bacteria</taxon>
        <taxon>Pseudomonadati</taxon>
        <taxon>Lentisphaerota</taxon>
        <taxon>Lentisphaeria</taxon>
        <taxon>Lentisphaerales</taxon>
        <taxon>Lentisphaeraceae</taxon>
        <taxon>Lentisphaera</taxon>
    </lineage>
</organism>
<evidence type="ECO:0000259" key="7">
    <source>
        <dbReference type="Pfam" id="PF17851"/>
    </source>
</evidence>
<dbReference type="STRING" id="313628.LNTAR_09339"/>
<evidence type="ECO:0000313" key="8">
    <source>
        <dbReference type="EMBL" id="EDM28763.1"/>
    </source>
</evidence>
<comment type="similarity">
    <text evidence="1 6">Belongs to the glycosyl hydrolase 43 family.</text>
</comment>
<dbReference type="InterPro" id="IPR023296">
    <property type="entry name" value="Glyco_hydro_beta-prop_sf"/>
</dbReference>
<dbReference type="GO" id="GO:0005975">
    <property type="term" value="P:carbohydrate metabolic process"/>
    <property type="evidence" value="ECO:0007669"/>
    <property type="project" value="InterPro"/>
</dbReference>